<sequence>MSDNGHSRDATHGGEPQPSWLLWGGCGYLRHLDDFRATNPWVSEASRFADCIWLVDMKQPSEWLYERIDWSHVAEGLRDELKFATVMDVAHPRLRRSSMATAARFGQSLATVGAWMTNFGLTSISQLAPGCGDVFLDAFAQALDQIKEGSLDAMLGDWDPRGSNAGRGKLPIGRDGQLTFGAVERFARAFIVLASISDRMADLANVSAFKAPFGNDVARRIAKSRCKLPEQAVERLPDAVLRPLVSSARRMLGVPADDVCRLVSAWLEEIGRGLAPGEAAKEICGFQFSIIDGEDAPWRSDLLSRGLTAQSAIIHLVHTIRDAAAVLVLLGVGSRPSELLGLLGGPGPVTVRGVAAVHNRPAPRCVTEGPVKSGFLTEYLLHGSVFKGRREPQRVTWLLGLAPSDDAQPYALHALGVLERLFAPLREFAVQGAEGLLILEFDTSSVDKLVTVPLPVGPLAHSVRGTLPRITDLSDLSGEEAGRDLTRYRDSNGGCIALYQLRKTWAQLVYRVDPTLMSPINDQLQNGNPEMSERSYVTKDPQFRRELETNTSRLTVMLARQLMDGEHGMATMAASIDQVVSRLPAVVPSHTREELWEARCSSKPSVFGTGRLRPVAGIEGIVFRTGDPSDPSASHDRFELGRDGPSVMRQLLSARRDMRAAASEGLQARTSASRDLALAASRRLRQMGFDPGSE</sequence>
<organism evidence="1 2">
    <name type="scientific">Qipengyuania pacifica</name>
    <dbReference type="NCBI Taxonomy" id="2860199"/>
    <lineage>
        <taxon>Bacteria</taxon>
        <taxon>Pseudomonadati</taxon>
        <taxon>Pseudomonadota</taxon>
        <taxon>Alphaproteobacteria</taxon>
        <taxon>Sphingomonadales</taxon>
        <taxon>Erythrobacteraceae</taxon>
        <taxon>Qipengyuania</taxon>
    </lineage>
</organism>
<keyword evidence="2" id="KW-1185">Reference proteome</keyword>
<evidence type="ECO:0000313" key="1">
    <source>
        <dbReference type="EMBL" id="MBX7489760.1"/>
    </source>
</evidence>
<protein>
    <submittedName>
        <fullName evidence="1">Uncharacterized protein</fullName>
    </submittedName>
</protein>
<name>A0ABS7JK44_9SPHN</name>
<dbReference type="Proteomes" id="UP000776651">
    <property type="component" value="Unassembled WGS sequence"/>
</dbReference>
<proteinExistence type="predicted"/>
<dbReference type="EMBL" id="JAIGNQ010000004">
    <property type="protein sequence ID" value="MBX7489760.1"/>
    <property type="molecule type" value="Genomic_DNA"/>
</dbReference>
<reference evidence="1 2" key="1">
    <citation type="submission" date="2021-08" db="EMBL/GenBank/DDBJ databases">
        <title>Comparative Genomics Analysis of the Genus Qipengyuania Reveals Extensive Genetic Diversity and Metabolic Versatility, Including the Description of Fifteen Novel Species.</title>
        <authorList>
            <person name="Liu Y."/>
        </authorList>
    </citation>
    <scope>NUCLEOTIDE SEQUENCE [LARGE SCALE GENOMIC DNA]</scope>
    <source>
        <strain evidence="1 2">GH25</strain>
    </source>
</reference>
<comment type="caution">
    <text evidence="1">The sequence shown here is derived from an EMBL/GenBank/DDBJ whole genome shotgun (WGS) entry which is preliminary data.</text>
</comment>
<dbReference type="RefSeq" id="WP_221598831.1">
    <property type="nucleotide sequence ID" value="NZ_JAIGNQ010000004.1"/>
</dbReference>
<accession>A0ABS7JK44</accession>
<evidence type="ECO:0000313" key="2">
    <source>
        <dbReference type="Proteomes" id="UP000776651"/>
    </source>
</evidence>
<gene>
    <name evidence="1" type="ORF">K3177_14725</name>
</gene>